<sequence>MVVLRMKIVVVGEATVGKTAFVQMAHSGGVTFPKNYMMTLGCDLCVKEIQIDMNTTVEVFLYDVAGQKAYEHLCAQYLEGATAFLLVYDVSNKTTFETCKKWVDRARRANKFILGFLVANKVDLMDKAEVTDSQGEIFARANNLRFFKSSALRGVGIAEPLEELAKLQVEAYNERCRSLASIK</sequence>
<dbReference type="OMA" id="KMWGQPS"/>
<keyword evidence="6" id="KW-0342">GTP-binding</keyword>
<dbReference type="OrthoDB" id="265044at2759"/>
<keyword evidence="9" id="KW-1185">Reference proteome</keyword>
<dbReference type="PROSITE" id="PS51421">
    <property type="entry name" value="RAS"/>
    <property type="match status" value="1"/>
</dbReference>
<comment type="subcellular location">
    <subcellularLocation>
        <location evidence="1">Cell projection</location>
        <location evidence="1">Cilium</location>
        <location evidence="1">Flagellum</location>
    </subcellularLocation>
</comment>
<dbReference type="FunFam" id="3.40.50.300:FF:001684">
    <property type="entry name" value="Intraflagellar transport 27 homolog (Chlamydomonas)"/>
    <property type="match status" value="1"/>
</dbReference>
<keyword evidence="5" id="KW-0969">Cilium</keyword>
<dbReference type="InterPro" id="IPR027417">
    <property type="entry name" value="P-loop_NTPase"/>
</dbReference>
<comment type="similarity">
    <text evidence="2">Belongs to the small GTPase superfamily. Rab family.</text>
</comment>
<protein>
    <submittedName>
        <fullName evidence="8">Ras-related GTP-binding protein, putative</fullName>
    </submittedName>
</protein>
<name>A0A0S4KLB5_BODSA</name>
<evidence type="ECO:0000256" key="3">
    <source>
        <dbReference type="ARBA" id="ARBA00022741"/>
    </source>
</evidence>
<evidence type="ECO:0000256" key="7">
    <source>
        <dbReference type="ARBA" id="ARBA00023273"/>
    </source>
</evidence>
<keyword evidence="7" id="KW-0966">Cell projection</keyword>
<evidence type="ECO:0000256" key="5">
    <source>
        <dbReference type="ARBA" id="ARBA00023069"/>
    </source>
</evidence>
<dbReference type="PRINTS" id="PR00449">
    <property type="entry name" value="RASTRNSFRMNG"/>
</dbReference>
<dbReference type="GO" id="GO:0003924">
    <property type="term" value="F:GTPase activity"/>
    <property type="evidence" value="ECO:0007669"/>
    <property type="project" value="InterPro"/>
</dbReference>
<dbReference type="EMBL" id="CYKH01002138">
    <property type="protein sequence ID" value="CUI15400.1"/>
    <property type="molecule type" value="Genomic_DNA"/>
</dbReference>
<keyword evidence="3" id="KW-0547">Nucleotide-binding</keyword>
<dbReference type="Proteomes" id="UP000051952">
    <property type="component" value="Unassembled WGS sequence"/>
</dbReference>
<evidence type="ECO:0000256" key="4">
    <source>
        <dbReference type="ARBA" id="ARBA00022846"/>
    </source>
</evidence>
<dbReference type="InterPro" id="IPR001806">
    <property type="entry name" value="Small_GTPase"/>
</dbReference>
<dbReference type="SMART" id="SM00173">
    <property type="entry name" value="RAS"/>
    <property type="match status" value="1"/>
</dbReference>
<proteinExistence type="inferred from homology"/>
<reference evidence="9" key="1">
    <citation type="submission" date="2015-09" db="EMBL/GenBank/DDBJ databases">
        <authorList>
            <consortium name="Pathogen Informatics"/>
        </authorList>
    </citation>
    <scope>NUCLEOTIDE SEQUENCE [LARGE SCALE GENOMIC DNA]</scope>
    <source>
        <strain evidence="9">Lake Konstanz</strain>
    </source>
</reference>
<evidence type="ECO:0000313" key="9">
    <source>
        <dbReference type="Proteomes" id="UP000051952"/>
    </source>
</evidence>
<evidence type="ECO:0000256" key="1">
    <source>
        <dbReference type="ARBA" id="ARBA00004230"/>
    </source>
</evidence>
<dbReference type="AlphaFoldDB" id="A0A0S4KLB5"/>
<accession>A0A0S4KLB5</accession>
<dbReference type="SMART" id="SM00175">
    <property type="entry name" value="RAB"/>
    <property type="match status" value="1"/>
</dbReference>
<dbReference type="InterPro" id="IPR005225">
    <property type="entry name" value="Small_GTP-bd"/>
</dbReference>
<dbReference type="SMART" id="SM00174">
    <property type="entry name" value="RHO"/>
    <property type="match status" value="1"/>
</dbReference>
<organism evidence="8 9">
    <name type="scientific">Bodo saltans</name>
    <name type="common">Flagellated protozoan</name>
    <dbReference type="NCBI Taxonomy" id="75058"/>
    <lineage>
        <taxon>Eukaryota</taxon>
        <taxon>Discoba</taxon>
        <taxon>Euglenozoa</taxon>
        <taxon>Kinetoplastea</taxon>
        <taxon>Metakinetoplastina</taxon>
        <taxon>Eubodonida</taxon>
        <taxon>Bodonidae</taxon>
        <taxon>Bodo</taxon>
    </lineage>
</organism>
<gene>
    <name evidence="8" type="ORF">BSAL_41795</name>
</gene>
<dbReference type="Gene3D" id="3.40.50.300">
    <property type="entry name" value="P-loop containing nucleotide triphosphate hydrolases"/>
    <property type="match status" value="1"/>
</dbReference>
<dbReference type="GO" id="GO:0031514">
    <property type="term" value="C:motile cilium"/>
    <property type="evidence" value="ECO:0007669"/>
    <property type="project" value="UniProtKB-SubCell"/>
</dbReference>
<dbReference type="GO" id="GO:0005525">
    <property type="term" value="F:GTP binding"/>
    <property type="evidence" value="ECO:0007669"/>
    <property type="project" value="UniProtKB-KW"/>
</dbReference>
<dbReference type="NCBIfam" id="TIGR00231">
    <property type="entry name" value="small_GTP"/>
    <property type="match status" value="1"/>
</dbReference>
<evidence type="ECO:0000256" key="6">
    <source>
        <dbReference type="ARBA" id="ARBA00023134"/>
    </source>
</evidence>
<dbReference type="Pfam" id="PF00071">
    <property type="entry name" value="Ras"/>
    <property type="match status" value="1"/>
</dbReference>
<keyword evidence="4" id="KW-0282">Flagellum</keyword>
<dbReference type="VEuPathDB" id="TriTrypDB:BSAL_41795"/>
<dbReference type="PANTHER" id="PTHR47978">
    <property type="match status" value="1"/>
</dbReference>
<evidence type="ECO:0000256" key="2">
    <source>
        <dbReference type="ARBA" id="ARBA00006270"/>
    </source>
</evidence>
<dbReference type="PROSITE" id="PS51419">
    <property type="entry name" value="RAB"/>
    <property type="match status" value="1"/>
</dbReference>
<dbReference type="GO" id="GO:0030990">
    <property type="term" value="C:intraciliary transport particle"/>
    <property type="evidence" value="ECO:0007669"/>
    <property type="project" value="UniProtKB-ARBA"/>
</dbReference>
<dbReference type="SUPFAM" id="SSF52540">
    <property type="entry name" value="P-loop containing nucleoside triphosphate hydrolases"/>
    <property type="match status" value="1"/>
</dbReference>
<evidence type="ECO:0000313" key="8">
    <source>
        <dbReference type="EMBL" id="CUI15400.1"/>
    </source>
</evidence>